<evidence type="ECO:0000256" key="2">
    <source>
        <dbReference type="ARBA" id="ARBA00022448"/>
    </source>
</evidence>
<keyword evidence="6" id="KW-1185">Reference proteome</keyword>
<proteinExistence type="inferred from homology"/>
<evidence type="ECO:0000313" key="6">
    <source>
        <dbReference type="Proteomes" id="UP001212337"/>
    </source>
</evidence>
<sequence>MRVMKWSMIALAVSAGTTQFAMASSQDDAKGFVEDSTLTSKTRMLYMNRDFRNGASNPTNGGKSGYREDWGLSELLNYQSGFTQGTIGVGVDAFAMGTVRLDGGAGRQGNGLFASKSDGSPEDSQGKIGGAVKFRISDTELKYGNQFVASPVFSTDDSRLLPEVATGTLVTSKEIKGLELTAGRFTAISTQTGMFRDSAHLPSANIAGATYQFTDNFVGGIAASDVEDYFKKQYINLNYTLPIAESQALNFDFNGYKTTSDGQEKLGNVDNKIWSLAAAYSLGAHKFTIAHQRSTGDSGYSYGDVDGGGTIFLANSVQYSDFNAKDERSWQGRYDLNMASYGVPGLSFMARYVKGDNISTTDGEGKEHEFDFETKYVLQEGAAKDLSFRLRSAIYRTTSNYGRDVNDFRLIAEYPLNIL</sequence>
<dbReference type="Gene3D" id="2.40.160.10">
    <property type="entry name" value="Porin"/>
    <property type="match status" value="1"/>
</dbReference>
<keyword evidence="2" id="KW-0813">Transport</keyword>
<evidence type="ECO:0000256" key="3">
    <source>
        <dbReference type="ARBA" id="ARBA00022729"/>
    </source>
</evidence>
<dbReference type="InterPro" id="IPR023614">
    <property type="entry name" value="Porin_dom_sf"/>
</dbReference>
<dbReference type="InterPro" id="IPR005318">
    <property type="entry name" value="OM_porin_bac"/>
</dbReference>
<protein>
    <submittedName>
        <fullName evidence="5">OprD family porin</fullName>
    </submittedName>
</protein>
<dbReference type="RefSeq" id="WP_095026567.1">
    <property type="nucleotide sequence ID" value="NZ_JAQJVI010000007.1"/>
</dbReference>
<reference evidence="5 6" key="1">
    <citation type="submission" date="2023-01" db="EMBL/GenBank/DDBJ databases">
        <title>Effects of deletion of Siderophore biosynthase gene in Pseudomonas fragi on quorum sensing and spoliage ability.</title>
        <authorList>
            <person name="Cui F."/>
            <person name="Wang D."/>
            <person name="Liu J."/>
            <person name="Wang Q."/>
            <person name="Li T."/>
            <person name="Li J."/>
        </authorList>
    </citation>
    <scope>NUCLEOTIDE SEQUENCE [LARGE SCALE GENOMIC DNA]</scope>
    <source>
        <strain evidence="5 6">MS-10</strain>
    </source>
</reference>
<dbReference type="EMBL" id="JAQJVI010000007">
    <property type="protein sequence ID" value="MDA7021854.1"/>
    <property type="molecule type" value="Genomic_DNA"/>
</dbReference>
<evidence type="ECO:0000256" key="1">
    <source>
        <dbReference type="ARBA" id="ARBA00009075"/>
    </source>
</evidence>
<dbReference type="PANTHER" id="PTHR34596:SF2">
    <property type="entry name" value="CHITOPORIN"/>
    <property type="match status" value="1"/>
</dbReference>
<comment type="caution">
    <text evidence="5">The sequence shown here is derived from an EMBL/GenBank/DDBJ whole genome shotgun (WGS) entry which is preliminary data.</text>
</comment>
<dbReference type="Pfam" id="PF03573">
    <property type="entry name" value="OprD"/>
    <property type="match status" value="1"/>
</dbReference>
<feature type="chain" id="PRO_5046037257" evidence="4">
    <location>
        <begin position="24"/>
        <end position="419"/>
    </location>
</feature>
<keyword evidence="3 4" id="KW-0732">Signal</keyword>
<dbReference type="Proteomes" id="UP001212337">
    <property type="component" value="Unassembled WGS sequence"/>
</dbReference>
<gene>
    <name evidence="5" type="ORF">PI499_08160</name>
</gene>
<feature type="signal peptide" evidence="4">
    <location>
        <begin position="1"/>
        <end position="23"/>
    </location>
</feature>
<dbReference type="PANTHER" id="PTHR34596">
    <property type="entry name" value="CHITOPORIN"/>
    <property type="match status" value="1"/>
</dbReference>
<comment type="similarity">
    <text evidence="1">Belongs to the outer membrane porin (Opr) (TC 1.B.25) family.</text>
</comment>
<organism evidence="5 6">
    <name type="scientific">Pseudomonas fragi</name>
    <dbReference type="NCBI Taxonomy" id="296"/>
    <lineage>
        <taxon>Bacteria</taxon>
        <taxon>Pseudomonadati</taxon>
        <taxon>Pseudomonadota</taxon>
        <taxon>Gammaproteobacteria</taxon>
        <taxon>Pseudomonadales</taxon>
        <taxon>Pseudomonadaceae</taxon>
        <taxon>Pseudomonas</taxon>
    </lineage>
</organism>
<name>A0ABT4WR55_PSEFR</name>
<evidence type="ECO:0000256" key="4">
    <source>
        <dbReference type="SAM" id="SignalP"/>
    </source>
</evidence>
<evidence type="ECO:0000313" key="5">
    <source>
        <dbReference type="EMBL" id="MDA7021854.1"/>
    </source>
</evidence>
<accession>A0ABT4WR55</accession>